<dbReference type="Proteomes" id="UP000182350">
    <property type="component" value="Unassembled WGS sequence"/>
</dbReference>
<dbReference type="RefSeq" id="WP_143142809.1">
    <property type="nucleotide sequence ID" value="NZ_FPJW01000006.1"/>
</dbReference>
<keyword evidence="3" id="KW-1185">Reference proteome</keyword>
<reference evidence="2 3" key="1">
    <citation type="submission" date="2016-11" db="EMBL/GenBank/DDBJ databases">
        <authorList>
            <person name="Jaros S."/>
            <person name="Januszkiewicz K."/>
            <person name="Wedrychowicz H."/>
        </authorList>
    </citation>
    <scope>NUCLEOTIDE SEQUENCE [LARGE SCALE GENOMIC DNA]</scope>
    <source>
        <strain evidence="2 3">DSM 21637</strain>
    </source>
</reference>
<feature type="region of interest" description="Disordered" evidence="1">
    <location>
        <begin position="18"/>
        <end position="61"/>
    </location>
</feature>
<name>A0A1K1XKB5_9GAMM</name>
<protein>
    <submittedName>
        <fullName evidence="2">Uncharacterized protein</fullName>
    </submittedName>
</protein>
<evidence type="ECO:0000256" key="1">
    <source>
        <dbReference type="SAM" id="MobiDB-lite"/>
    </source>
</evidence>
<accession>A0A1K1XKB5</accession>
<organism evidence="2 3">
    <name type="scientific">Marinospirillum alkaliphilum DSM 21637</name>
    <dbReference type="NCBI Taxonomy" id="1122209"/>
    <lineage>
        <taxon>Bacteria</taxon>
        <taxon>Pseudomonadati</taxon>
        <taxon>Pseudomonadota</taxon>
        <taxon>Gammaproteobacteria</taxon>
        <taxon>Oceanospirillales</taxon>
        <taxon>Oceanospirillaceae</taxon>
        <taxon>Marinospirillum</taxon>
    </lineage>
</organism>
<evidence type="ECO:0000313" key="3">
    <source>
        <dbReference type="Proteomes" id="UP000182350"/>
    </source>
</evidence>
<evidence type="ECO:0000313" key="2">
    <source>
        <dbReference type="EMBL" id="SFX50032.1"/>
    </source>
</evidence>
<proteinExistence type="predicted"/>
<sequence length="61" mass="6318">MSRRCYVATAGGFCMAVSSKPSEEQTSSRVSQDAAVKPETLLAKPGQNSGPSSIATLKKTA</sequence>
<dbReference type="EMBL" id="FPJW01000006">
    <property type="protein sequence ID" value="SFX50032.1"/>
    <property type="molecule type" value="Genomic_DNA"/>
</dbReference>
<dbReference type="AlphaFoldDB" id="A0A1K1XKB5"/>
<gene>
    <name evidence="2" type="ORF">SAMN02745752_01885</name>
</gene>
<feature type="compositionally biased region" description="Polar residues" evidence="1">
    <location>
        <begin position="46"/>
        <end position="55"/>
    </location>
</feature>